<dbReference type="GO" id="GO:0006897">
    <property type="term" value="P:endocytosis"/>
    <property type="evidence" value="ECO:0007669"/>
    <property type="project" value="TreeGrafter"/>
</dbReference>
<keyword evidence="3" id="KW-0479">Metal-binding</keyword>
<keyword evidence="5 7" id="KW-1133">Transmembrane helix</keyword>
<comment type="caution">
    <text evidence="9">The sequence shown here is derived from an EMBL/GenBank/DDBJ whole genome shotgun (WGS) entry which is preliminary data.</text>
</comment>
<dbReference type="GO" id="GO:0005802">
    <property type="term" value="C:trans-Golgi network"/>
    <property type="evidence" value="ECO:0007669"/>
    <property type="project" value="TreeGrafter"/>
</dbReference>
<proteinExistence type="predicted"/>
<dbReference type="GO" id="GO:0005886">
    <property type="term" value="C:plasma membrane"/>
    <property type="evidence" value="ECO:0007669"/>
    <property type="project" value="TreeGrafter"/>
</dbReference>
<feature type="transmembrane region" description="Helical" evidence="7">
    <location>
        <begin position="167"/>
        <end position="190"/>
    </location>
</feature>
<dbReference type="GO" id="GO:0046872">
    <property type="term" value="F:metal ion binding"/>
    <property type="evidence" value="ECO:0007669"/>
    <property type="project" value="UniProtKB-KW"/>
</dbReference>
<dbReference type="InterPro" id="IPR023214">
    <property type="entry name" value="HAD_sf"/>
</dbReference>
<evidence type="ECO:0000256" key="1">
    <source>
        <dbReference type="ARBA" id="ARBA00004141"/>
    </source>
</evidence>
<dbReference type="Proteomes" id="UP000681967">
    <property type="component" value="Unassembled WGS sequence"/>
</dbReference>
<dbReference type="Gene3D" id="3.40.50.1000">
    <property type="entry name" value="HAD superfamily/HAD-like"/>
    <property type="match status" value="1"/>
</dbReference>
<dbReference type="SUPFAM" id="SSF56784">
    <property type="entry name" value="HAD-like"/>
    <property type="match status" value="1"/>
</dbReference>
<dbReference type="GO" id="GO:0006890">
    <property type="term" value="P:retrograde vesicle-mediated transport, Golgi to endoplasmic reticulum"/>
    <property type="evidence" value="ECO:0007669"/>
    <property type="project" value="TreeGrafter"/>
</dbReference>
<evidence type="ECO:0000313" key="9">
    <source>
        <dbReference type="EMBL" id="CAF5129413.1"/>
    </source>
</evidence>
<feature type="non-terminal residue" evidence="9">
    <location>
        <position position="1"/>
    </location>
</feature>
<keyword evidence="2 7" id="KW-0812">Transmembrane</keyword>
<evidence type="ECO:0000256" key="3">
    <source>
        <dbReference type="ARBA" id="ARBA00022723"/>
    </source>
</evidence>
<sequence>GDGGNDVSMIQSADVGVGIVGKEGKQASLAADFSINQFSYLSRLLLVHGRNSYKRSAALSQFVMHRGLIISVMQAIFSSIFYFASISLYQGFLLVGYGTVYTMFPVFSLVLDKDVRSEIALLYPELYKELSKGRSLSFKTFFLWVFISIYQGGAIMYGSFLLFDDDFIHVVSITFTSLILTELLMVALTVSRLNSSK</sequence>
<evidence type="ECO:0000259" key="8">
    <source>
        <dbReference type="Pfam" id="PF16212"/>
    </source>
</evidence>
<dbReference type="EMBL" id="CAJOBH010247463">
    <property type="protein sequence ID" value="CAF5129413.1"/>
    <property type="molecule type" value="Genomic_DNA"/>
</dbReference>
<keyword evidence="4" id="KW-0460">Magnesium</keyword>
<feature type="transmembrane region" description="Helical" evidence="7">
    <location>
        <begin position="141"/>
        <end position="161"/>
    </location>
</feature>
<dbReference type="GO" id="GO:0045332">
    <property type="term" value="P:phospholipid translocation"/>
    <property type="evidence" value="ECO:0007669"/>
    <property type="project" value="TreeGrafter"/>
</dbReference>
<dbReference type="GO" id="GO:0016887">
    <property type="term" value="F:ATP hydrolysis activity"/>
    <property type="evidence" value="ECO:0007669"/>
    <property type="project" value="InterPro"/>
</dbReference>
<keyword evidence="6 7" id="KW-0472">Membrane</keyword>
<feature type="transmembrane region" description="Helical" evidence="7">
    <location>
        <begin position="63"/>
        <end position="83"/>
    </location>
</feature>
<dbReference type="AlphaFoldDB" id="A0A8S3FLR6"/>
<dbReference type="NCBIfam" id="TIGR01494">
    <property type="entry name" value="ATPase_P-type"/>
    <property type="match status" value="1"/>
</dbReference>
<evidence type="ECO:0000256" key="4">
    <source>
        <dbReference type="ARBA" id="ARBA00022842"/>
    </source>
</evidence>
<dbReference type="InterPro" id="IPR001757">
    <property type="entry name" value="P_typ_ATPase"/>
</dbReference>
<evidence type="ECO:0000256" key="5">
    <source>
        <dbReference type="ARBA" id="ARBA00022989"/>
    </source>
</evidence>
<dbReference type="GO" id="GO:0005524">
    <property type="term" value="F:ATP binding"/>
    <property type="evidence" value="ECO:0007669"/>
    <property type="project" value="InterPro"/>
</dbReference>
<accession>A0A8S3FLR6</accession>
<dbReference type="GO" id="GO:0005768">
    <property type="term" value="C:endosome"/>
    <property type="evidence" value="ECO:0007669"/>
    <property type="project" value="TreeGrafter"/>
</dbReference>
<dbReference type="InterPro" id="IPR023298">
    <property type="entry name" value="ATPase_P-typ_TM_dom_sf"/>
</dbReference>
<evidence type="ECO:0000256" key="2">
    <source>
        <dbReference type="ARBA" id="ARBA00022692"/>
    </source>
</evidence>
<gene>
    <name evidence="9" type="ORF">BYL167_LOCUS68257</name>
</gene>
<evidence type="ECO:0000256" key="7">
    <source>
        <dbReference type="SAM" id="Phobius"/>
    </source>
</evidence>
<dbReference type="PANTHER" id="PTHR24092">
    <property type="entry name" value="PROBABLE PHOSPHOLIPID-TRANSPORTING ATPASE"/>
    <property type="match status" value="1"/>
</dbReference>
<reference evidence="9" key="1">
    <citation type="submission" date="2021-02" db="EMBL/GenBank/DDBJ databases">
        <authorList>
            <person name="Nowell W R."/>
        </authorList>
    </citation>
    <scope>NUCLEOTIDE SEQUENCE</scope>
</reference>
<dbReference type="SUPFAM" id="SSF81665">
    <property type="entry name" value="Calcium ATPase, transmembrane domain M"/>
    <property type="match status" value="1"/>
</dbReference>
<dbReference type="InterPro" id="IPR032630">
    <property type="entry name" value="P_typ_ATPase_c"/>
</dbReference>
<dbReference type="InterPro" id="IPR036412">
    <property type="entry name" value="HAD-like_sf"/>
</dbReference>
<organism evidence="9 10">
    <name type="scientific">Rotaria magnacalcarata</name>
    <dbReference type="NCBI Taxonomy" id="392030"/>
    <lineage>
        <taxon>Eukaryota</taxon>
        <taxon>Metazoa</taxon>
        <taxon>Spiralia</taxon>
        <taxon>Gnathifera</taxon>
        <taxon>Rotifera</taxon>
        <taxon>Eurotatoria</taxon>
        <taxon>Bdelloidea</taxon>
        <taxon>Philodinida</taxon>
        <taxon>Philodinidae</taxon>
        <taxon>Rotaria</taxon>
    </lineage>
</organism>
<comment type="subcellular location">
    <subcellularLocation>
        <location evidence="1">Membrane</location>
        <topology evidence="1">Multi-pass membrane protein</topology>
    </subcellularLocation>
</comment>
<dbReference type="Pfam" id="PF16212">
    <property type="entry name" value="PhoLip_ATPase_C"/>
    <property type="match status" value="1"/>
</dbReference>
<evidence type="ECO:0000313" key="10">
    <source>
        <dbReference type="Proteomes" id="UP000681967"/>
    </source>
</evidence>
<protein>
    <recommendedName>
        <fullName evidence="8">P-type ATPase C-terminal domain-containing protein</fullName>
    </recommendedName>
</protein>
<feature type="domain" description="P-type ATPase C-terminal" evidence="8">
    <location>
        <begin position="29"/>
        <end position="193"/>
    </location>
</feature>
<dbReference type="PANTHER" id="PTHR24092:SF5">
    <property type="entry name" value="PHOSPHOLIPID-TRANSPORTING ATPASE"/>
    <property type="match status" value="1"/>
</dbReference>
<evidence type="ECO:0000256" key="6">
    <source>
        <dbReference type="ARBA" id="ARBA00023136"/>
    </source>
</evidence>
<name>A0A8S3FLR6_9BILA</name>
<feature type="transmembrane region" description="Helical" evidence="7">
    <location>
        <begin position="89"/>
        <end position="111"/>
    </location>
</feature>
<dbReference type="GO" id="GO:0140326">
    <property type="term" value="F:ATPase-coupled intramembrane lipid transporter activity"/>
    <property type="evidence" value="ECO:0007669"/>
    <property type="project" value="TreeGrafter"/>
</dbReference>